<comment type="caution">
    <text evidence="1">The sequence shown here is derived from an EMBL/GenBank/DDBJ whole genome shotgun (WGS) entry which is preliminary data.</text>
</comment>
<evidence type="ECO:0008006" key="3">
    <source>
        <dbReference type="Google" id="ProtNLM"/>
    </source>
</evidence>
<reference evidence="1" key="2">
    <citation type="submission" date="2022-01" db="EMBL/GenBank/DDBJ databases">
        <authorList>
            <person name="Yamashiro T."/>
            <person name="Shiraishi A."/>
            <person name="Satake H."/>
            <person name="Nakayama K."/>
        </authorList>
    </citation>
    <scope>NUCLEOTIDE SEQUENCE</scope>
</reference>
<proteinExistence type="predicted"/>
<name>A0ABQ5D2B6_9ASTR</name>
<evidence type="ECO:0000313" key="2">
    <source>
        <dbReference type="Proteomes" id="UP001151760"/>
    </source>
</evidence>
<sequence>MQGIMPEKDYATNMNTLQIVQPDAHEKLCRAGPQRWSRAHCPLVRYNYMTSNSVESVNACSVIYRKEPVLKLAETYRAMVQEWYYKRRQLAGLPCGHVIAITRFLGLTDCVHYVVDWFKKPKYQATYSESIHSLGNMQQWEFPEKLKKTAPSGTLRLFTPRWDNPTTWTS</sequence>
<keyword evidence="2" id="KW-1185">Reference proteome</keyword>
<reference evidence="1" key="1">
    <citation type="journal article" date="2022" name="Int. J. Mol. Sci.">
        <title>Draft Genome of Tanacetum Coccineum: Genomic Comparison of Closely Related Tanacetum-Family Plants.</title>
        <authorList>
            <person name="Yamashiro T."/>
            <person name="Shiraishi A."/>
            <person name="Nakayama K."/>
            <person name="Satake H."/>
        </authorList>
    </citation>
    <scope>NUCLEOTIDE SEQUENCE</scope>
</reference>
<organism evidence="1 2">
    <name type="scientific">Tanacetum coccineum</name>
    <dbReference type="NCBI Taxonomy" id="301880"/>
    <lineage>
        <taxon>Eukaryota</taxon>
        <taxon>Viridiplantae</taxon>
        <taxon>Streptophyta</taxon>
        <taxon>Embryophyta</taxon>
        <taxon>Tracheophyta</taxon>
        <taxon>Spermatophyta</taxon>
        <taxon>Magnoliopsida</taxon>
        <taxon>eudicotyledons</taxon>
        <taxon>Gunneridae</taxon>
        <taxon>Pentapetalae</taxon>
        <taxon>asterids</taxon>
        <taxon>campanulids</taxon>
        <taxon>Asterales</taxon>
        <taxon>Asteraceae</taxon>
        <taxon>Asteroideae</taxon>
        <taxon>Anthemideae</taxon>
        <taxon>Anthemidinae</taxon>
        <taxon>Tanacetum</taxon>
    </lineage>
</organism>
<dbReference type="Proteomes" id="UP001151760">
    <property type="component" value="Unassembled WGS sequence"/>
</dbReference>
<accession>A0ABQ5D2B6</accession>
<evidence type="ECO:0000313" key="1">
    <source>
        <dbReference type="EMBL" id="GJT32507.1"/>
    </source>
</evidence>
<gene>
    <name evidence="1" type="ORF">Tco_0922926</name>
</gene>
<dbReference type="EMBL" id="BQNB010014798">
    <property type="protein sequence ID" value="GJT32507.1"/>
    <property type="molecule type" value="Genomic_DNA"/>
</dbReference>
<protein>
    <recommendedName>
        <fullName evidence="3">Transposase</fullName>
    </recommendedName>
</protein>